<accession>A0A0E0KZY0</accession>
<evidence type="ECO:0000256" key="1">
    <source>
        <dbReference type="SAM" id="MobiDB-lite"/>
    </source>
</evidence>
<dbReference type="Proteomes" id="UP000026962">
    <property type="component" value="Chromosome 5"/>
</dbReference>
<sequence>MAQGCDRHRLLPHSLLPSSACLAASLRSSPPPTSTLHQAPTSGRRRPLVIGRHTILQPAAGTWHPRAMGMGSVPCPSCSNGHASAGMNYLAGTGDTAMVAGDTAWWRQQASRSPPPLLRPRSLLPPLRPRPLPSLLCHLERGEGRGGEMKRGEMGREKRREEEGERSVLGEEGCDHGGPVPSSPPLTTAVTTVTAVAPVGRSGNSAFSHMETMSIANKVSVAGRILILGESWQAARDHKSLGATETT</sequence>
<dbReference type="EnsemblPlants" id="OPUNC05G07210.1">
    <property type="protein sequence ID" value="OPUNC05G07210.1"/>
    <property type="gene ID" value="OPUNC05G07210"/>
</dbReference>
<name>A0A0E0KZY0_ORYPU</name>
<dbReference type="AlphaFoldDB" id="A0A0E0KZY0"/>
<proteinExistence type="predicted"/>
<feature type="region of interest" description="Disordered" evidence="1">
    <location>
        <begin position="137"/>
        <end position="187"/>
    </location>
</feature>
<reference evidence="2" key="2">
    <citation type="submission" date="2018-05" db="EMBL/GenBank/DDBJ databases">
        <title>OpunRS2 (Oryza punctata Reference Sequence Version 2).</title>
        <authorList>
            <person name="Zhang J."/>
            <person name="Kudrna D."/>
            <person name="Lee S."/>
            <person name="Talag J."/>
            <person name="Welchert J."/>
            <person name="Wing R.A."/>
        </authorList>
    </citation>
    <scope>NUCLEOTIDE SEQUENCE [LARGE SCALE GENOMIC DNA]</scope>
</reference>
<keyword evidence="3" id="KW-1185">Reference proteome</keyword>
<feature type="region of interest" description="Disordered" evidence="1">
    <location>
        <begin position="26"/>
        <end position="45"/>
    </location>
</feature>
<organism evidence="2">
    <name type="scientific">Oryza punctata</name>
    <name type="common">Red rice</name>
    <dbReference type="NCBI Taxonomy" id="4537"/>
    <lineage>
        <taxon>Eukaryota</taxon>
        <taxon>Viridiplantae</taxon>
        <taxon>Streptophyta</taxon>
        <taxon>Embryophyta</taxon>
        <taxon>Tracheophyta</taxon>
        <taxon>Spermatophyta</taxon>
        <taxon>Magnoliopsida</taxon>
        <taxon>Liliopsida</taxon>
        <taxon>Poales</taxon>
        <taxon>Poaceae</taxon>
        <taxon>BOP clade</taxon>
        <taxon>Oryzoideae</taxon>
        <taxon>Oryzeae</taxon>
        <taxon>Oryzinae</taxon>
        <taxon>Oryza</taxon>
    </lineage>
</organism>
<dbReference type="HOGENOM" id="CLU_1126041_0_0_1"/>
<protein>
    <submittedName>
        <fullName evidence="2">Uncharacterized protein</fullName>
    </submittedName>
</protein>
<feature type="compositionally biased region" description="Basic and acidic residues" evidence="1">
    <location>
        <begin position="138"/>
        <end position="175"/>
    </location>
</feature>
<evidence type="ECO:0000313" key="3">
    <source>
        <dbReference type="Proteomes" id="UP000026962"/>
    </source>
</evidence>
<dbReference type="Gramene" id="OPUNC05G07210.1">
    <property type="protein sequence ID" value="OPUNC05G07210.1"/>
    <property type="gene ID" value="OPUNC05G07210"/>
</dbReference>
<evidence type="ECO:0000313" key="2">
    <source>
        <dbReference type="EnsemblPlants" id="OPUNC05G07210.1"/>
    </source>
</evidence>
<reference evidence="2" key="1">
    <citation type="submission" date="2015-04" db="UniProtKB">
        <authorList>
            <consortium name="EnsemblPlants"/>
        </authorList>
    </citation>
    <scope>IDENTIFICATION</scope>
</reference>